<dbReference type="EMBL" id="JAULSY010000017">
    <property type="protein sequence ID" value="KAK0671975.1"/>
    <property type="molecule type" value="Genomic_DNA"/>
</dbReference>
<dbReference type="AlphaFoldDB" id="A0AA39ZJK7"/>
<dbReference type="Proteomes" id="UP001174997">
    <property type="component" value="Unassembled WGS sequence"/>
</dbReference>
<reference evidence="1" key="1">
    <citation type="submission" date="2023-06" db="EMBL/GenBank/DDBJ databases">
        <title>Genome-scale phylogeny and comparative genomics of the fungal order Sordariales.</title>
        <authorList>
            <consortium name="Lawrence Berkeley National Laboratory"/>
            <person name="Hensen N."/>
            <person name="Bonometti L."/>
            <person name="Westerberg I."/>
            <person name="Brannstrom I.O."/>
            <person name="Guillou S."/>
            <person name="Cros-Aarteil S."/>
            <person name="Calhoun S."/>
            <person name="Haridas S."/>
            <person name="Kuo A."/>
            <person name="Mondo S."/>
            <person name="Pangilinan J."/>
            <person name="Riley R."/>
            <person name="Labutti K."/>
            <person name="Andreopoulos B."/>
            <person name="Lipzen A."/>
            <person name="Chen C."/>
            <person name="Yanf M."/>
            <person name="Daum C."/>
            <person name="Ng V."/>
            <person name="Clum A."/>
            <person name="Steindorff A."/>
            <person name="Ohm R."/>
            <person name="Martin F."/>
            <person name="Silar P."/>
            <person name="Natvig D."/>
            <person name="Lalanne C."/>
            <person name="Gautier V."/>
            <person name="Ament-Velasquez S.L."/>
            <person name="Kruys A."/>
            <person name="Hutchinson M.I."/>
            <person name="Powell A.J."/>
            <person name="Barry K."/>
            <person name="Miller A.N."/>
            <person name="Grigoriev I.V."/>
            <person name="Debuchy R."/>
            <person name="Gladieux P."/>
            <person name="Thoren M.H."/>
            <person name="Johannesson H."/>
        </authorList>
    </citation>
    <scope>NUCLEOTIDE SEQUENCE</scope>
    <source>
        <strain evidence="1">CBS 307.81</strain>
    </source>
</reference>
<name>A0AA39ZJK7_9PEZI</name>
<keyword evidence="2" id="KW-1185">Reference proteome</keyword>
<comment type="caution">
    <text evidence="1">The sequence shown here is derived from an EMBL/GenBank/DDBJ whole genome shotgun (WGS) entry which is preliminary data.</text>
</comment>
<evidence type="ECO:0000313" key="2">
    <source>
        <dbReference type="Proteomes" id="UP001174997"/>
    </source>
</evidence>
<proteinExistence type="predicted"/>
<organism evidence="1 2">
    <name type="scientific">Cercophora samala</name>
    <dbReference type="NCBI Taxonomy" id="330535"/>
    <lineage>
        <taxon>Eukaryota</taxon>
        <taxon>Fungi</taxon>
        <taxon>Dikarya</taxon>
        <taxon>Ascomycota</taxon>
        <taxon>Pezizomycotina</taxon>
        <taxon>Sordariomycetes</taxon>
        <taxon>Sordariomycetidae</taxon>
        <taxon>Sordariales</taxon>
        <taxon>Lasiosphaeriaceae</taxon>
        <taxon>Cercophora</taxon>
    </lineage>
</organism>
<gene>
    <name evidence="1" type="ORF">QBC41DRAFT_384039</name>
</gene>
<protein>
    <submittedName>
        <fullName evidence="1">Uncharacterized protein</fullName>
    </submittedName>
</protein>
<evidence type="ECO:0000313" key="1">
    <source>
        <dbReference type="EMBL" id="KAK0671975.1"/>
    </source>
</evidence>
<sequence length="246" mass="27105">MRYLIHSGARQIYPRGSGERGLAWKAGWLCGLLPECVAMAKEGTSSRHENLAQTLLCRQSIGKGVDGVKGVRASCTLGHSHLVRFLNTYLSSFIHPGANHRLLHPDPPCHFVDDLSSCSTSRQLQPCYPTVGIRLSQPSVRLSQPPVRRPRSPWLKQNVKSSRNWSARCPRRPVLPRPLLKAGPCHLPSPRINQTLQGQRVYPPNHQAHQLYPPDHVAPRLALTSGAPPPGIENGLCFSKPATCSV</sequence>
<accession>A0AA39ZJK7</accession>